<organism evidence="2 3">
    <name type="scientific">Mycena alexandri</name>
    <dbReference type="NCBI Taxonomy" id="1745969"/>
    <lineage>
        <taxon>Eukaryota</taxon>
        <taxon>Fungi</taxon>
        <taxon>Dikarya</taxon>
        <taxon>Basidiomycota</taxon>
        <taxon>Agaricomycotina</taxon>
        <taxon>Agaricomycetes</taxon>
        <taxon>Agaricomycetidae</taxon>
        <taxon>Agaricales</taxon>
        <taxon>Marasmiineae</taxon>
        <taxon>Mycenaceae</taxon>
        <taxon>Mycena</taxon>
    </lineage>
</organism>
<dbReference type="Proteomes" id="UP001218188">
    <property type="component" value="Unassembled WGS sequence"/>
</dbReference>
<evidence type="ECO:0000313" key="2">
    <source>
        <dbReference type="EMBL" id="KAJ7032086.1"/>
    </source>
</evidence>
<sequence>MLGYEDDDDEGEGDREEGEEDDEADDGDDDEDGPEDMVAFRRGVRVAAVQRFEKNRRPGGRKTQNAMVRAWNEFTTIHTGSKKIPDNIIDEHSLLLYIKFCAERPKRDRKGNDIPGTFVGASQLKKLFFGALRIRKEHDANLPTLARTRPATSVIVYDSIKTRIDEALTRDSRSSSRFEFLETY</sequence>
<reference evidence="2" key="1">
    <citation type="submission" date="2023-03" db="EMBL/GenBank/DDBJ databases">
        <title>Massive genome expansion in bonnet fungi (Mycena s.s.) driven by repeated elements and novel gene families across ecological guilds.</title>
        <authorList>
            <consortium name="Lawrence Berkeley National Laboratory"/>
            <person name="Harder C.B."/>
            <person name="Miyauchi S."/>
            <person name="Viragh M."/>
            <person name="Kuo A."/>
            <person name="Thoen E."/>
            <person name="Andreopoulos B."/>
            <person name="Lu D."/>
            <person name="Skrede I."/>
            <person name="Drula E."/>
            <person name="Henrissat B."/>
            <person name="Morin E."/>
            <person name="Kohler A."/>
            <person name="Barry K."/>
            <person name="LaButti K."/>
            <person name="Morin E."/>
            <person name="Salamov A."/>
            <person name="Lipzen A."/>
            <person name="Mereny Z."/>
            <person name="Hegedus B."/>
            <person name="Baldrian P."/>
            <person name="Stursova M."/>
            <person name="Weitz H."/>
            <person name="Taylor A."/>
            <person name="Grigoriev I.V."/>
            <person name="Nagy L.G."/>
            <person name="Martin F."/>
            <person name="Kauserud H."/>
        </authorList>
    </citation>
    <scope>NUCLEOTIDE SEQUENCE</scope>
    <source>
        <strain evidence="2">CBHHK200</strain>
    </source>
</reference>
<dbReference type="EMBL" id="JARJCM010000076">
    <property type="protein sequence ID" value="KAJ7032086.1"/>
    <property type="molecule type" value="Genomic_DNA"/>
</dbReference>
<protein>
    <submittedName>
        <fullName evidence="2">Uncharacterized protein</fullName>
    </submittedName>
</protein>
<feature type="compositionally biased region" description="Acidic residues" evidence="1">
    <location>
        <begin position="1"/>
        <end position="35"/>
    </location>
</feature>
<comment type="caution">
    <text evidence="2">The sequence shown here is derived from an EMBL/GenBank/DDBJ whole genome shotgun (WGS) entry which is preliminary data.</text>
</comment>
<accession>A0AAD6SQ93</accession>
<keyword evidence="3" id="KW-1185">Reference proteome</keyword>
<name>A0AAD6SQ93_9AGAR</name>
<evidence type="ECO:0000256" key="1">
    <source>
        <dbReference type="SAM" id="MobiDB-lite"/>
    </source>
</evidence>
<gene>
    <name evidence="2" type="ORF">C8F04DRAFT_1108426</name>
</gene>
<proteinExistence type="predicted"/>
<feature type="region of interest" description="Disordered" evidence="1">
    <location>
        <begin position="1"/>
        <end position="40"/>
    </location>
</feature>
<dbReference type="AlphaFoldDB" id="A0AAD6SQ93"/>
<evidence type="ECO:0000313" key="3">
    <source>
        <dbReference type="Proteomes" id="UP001218188"/>
    </source>
</evidence>